<dbReference type="InterPro" id="IPR014529">
    <property type="entry name" value="UCP026631"/>
</dbReference>
<protein>
    <recommendedName>
        <fullName evidence="3">YdbS-like PH domain-containing protein</fullName>
    </recommendedName>
</protein>
<feature type="transmembrane region" description="Helical" evidence="2">
    <location>
        <begin position="203"/>
        <end position="226"/>
    </location>
</feature>
<accession>A0A919YIT5</accession>
<feature type="transmembrane region" description="Helical" evidence="2">
    <location>
        <begin position="401"/>
        <end position="417"/>
    </location>
</feature>
<keyword evidence="2" id="KW-1133">Transmembrane helix</keyword>
<keyword evidence="5" id="KW-1185">Reference proteome</keyword>
<dbReference type="Proteomes" id="UP000682811">
    <property type="component" value="Unassembled WGS sequence"/>
</dbReference>
<dbReference type="InterPro" id="IPR005182">
    <property type="entry name" value="YdbS-like_PH"/>
</dbReference>
<evidence type="ECO:0000256" key="2">
    <source>
        <dbReference type="SAM" id="Phobius"/>
    </source>
</evidence>
<feature type="transmembrane region" description="Helical" evidence="2">
    <location>
        <begin position="246"/>
        <end position="272"/>
    </location>
</feature>
<keyword evidence="2" id="KW-0472">Membrane</keyword>
<gene>
    <name evidence="4" type="ORF">J34TS1_60340</name>
</gene>
<feature type="domain" description="YdbS-like PH" evidence="3">
    <location>
        <begin position="417"/>
        <end position="494"/>
    </location>
</feature>
<dbReference type="PANTHER" id="PTHR34473">
    <property type="entry name" value="UPF0699 TRANSMEMBRANE PROTEIN YDBS"/>
    <property type="match status" value="1"/>
</dbReference>
<keyword evidence="2" id="KW-0812">Transmembrane</keyword>
<feature type="region of interest" description="Disordered" evidence="1">
    <location>
        <begin position="501"/>
        <end position="525"/>
    </location>
</feature>
<evidence type="ECO:0000259" key="3">
    <source>
        <dbReference type="Pfam" id="PF03703"/>
    </source>
</evidence>
<dbReference type="PANTHER" id="PTHR34473:SF2">
    <property type="entry name" value="UPF0699 TRANSMEMBRANE PROTEIN YDBT"/>
    <property type="match status" value="1"/>
</dbReference>
<feature type="transmembrane region" description="Helical" evidence="2">
    <location>
        <begin position="373"/>
        <end position="395"/>
    </location>
</feature>
<name>A0A919YIT5_9BACL</name>
<sequence length="525" mass="59277">MSPATVPWFIGTIAAIFLFLLFYGWLQWKRFVYVLEDDKIVIRRGVIFRGEQTIYAARIHSLNIEQPFAQRLFGLTLIKFDMPGKADHDGGKLPAVSSAEAARLQQWLRERTASGDAVDNPVHATTEMSANRVNTAESMQLGPGQDLEQEPLDLKLPVVEADTDKNAAPAWNHTPQNPKPIGPASSAFAEERTTLLALSPGKLFIAALTSFNLTLAVAFLFGAYSLANDFLPGKLSARAFMEAGSWLYGGWFTLVPLAIILAWILSGILFTIKYAGFKVERLGKQIAVTSGLFDRKQMFFSPKRVQAVSVKEGLLRQPFGYAEIKLHVLTSESEKNLILHPLIPVRQVGELLEQIVPQFKADPVERRSPRRGLWMVLQIDLALTAILCAACIAYFKEHGLWSLLLFPLSIFWTVVSYKDTGFTLRDKQLTMRSRIISRSTQYARRPQIVSLKVRSTRRQRKRNLRSFKVYLITSQYNQSLSHLEQKDVEEIWNWFRSSGRAKPRQQNTIRHAGTPIATEKSAESE</sequence>
<reference evidence="4 5" key="1">
    <citation type="submission" date="2021-03" db="EMBL/GenBank/DDBJ databases">
        <title>Antimicrobial resistance genes in bacteria isolated from Japanese honey, and their potential for conferring macrolide and lincosamide resistance in the American foulbrood pathogen Paenibacillus larvae.</title>
        <authorList>
            <person name="Okamoto M."/>
            <person name="Kumagai M."/>
            <person name="Kanamori H."/>
            <person name="Takamatsu D."/>
        </authorList>
    </citation>
    <scope>NUCLEOTIDE SEQUENCE [LARGE SCALE GENOMIC DNA]</scope>
    <source>
        <strain evidence="4 5">J34TS1</strain>
    </source>
</reference>
<dbReference type="PIRSF" id="PIRSF026631">
    <property type="entry name" value="UCP026631"/>
    <property type="match status" value="1"/>
</dbReference>
<feature type="domain" description="YdbS-like PH" evidence="3">
    <location>
        <begin position="275"/>
        <end position="355"/>
    </location>
</feature>
<dbReference type="Pfam" id="PF03703">
    <property type="entry name" value="bPH_2"/>
    <property type="match status" value="3"/>
</dbReference>
<evidence type="ECO:0000313" key="4">
    <source>
        <dbReference type="EMBL" id="GIO51269.1"/>
    </source>
</evidence>
<feature type="transmembrane region" description="Helical" evidence="2">
    <location>
        <begin position="6"/>
        <end position="26"/>
    </location>
</feature>
<dbReference type="AlphaFoldDB" id="A0A919YIT5"/>
<dbReference type="EMBL" id="BORT01000048">
    <property type="protein sequence ID" value="GIO51269.1"/>
    <property type="molecule type" value="Genomic_DNA"/>
</dbReference>
<evidence type="ECO:0000313" key="5">
    <source>
        <dbReference type="Proteomes" id="UP000682811"/>
    </source>
</evidence>
<comment type="caution">
    <text evidence="4">The sequence shown here is derived from an EMBL/GenBank/DDBJ whole genome shotgun (WGS) entry which is preliminary data.</text>
</comment>
<feature type="domain" description="YdbS-like PH" evidence="3">
    <location>
        <begin position="28"/>
        <end position="108"/>
    </location>
</feature>
<evidence type="ECO:0000256" key="1">
    <source>
        <dbReference type="SAM" id="MobiDB-lite"/>
    </source>
</evidence>
<organism evidence="4 5">
    <name type="scientific">Paenibacillus azoreducens</name>
    <dbReference type="NCBI Taxonomy" id="116718"/>
    <lineage>
        <taxon>Bacteria</taxon>
        <taxon>Bacillati</taxon>
        <taxon>Bacillota</taxon>
        <taxon>Bacilli</taxon>
        <taxon>Bacillales</taxon>
        <taxon>Paenibacillaceae</taxon>
        <taxon>Paenibacillus</taxon>
    </lineage>
</organism>
<proteinExistence type="predicted"/>